<dbReference type="EMBL" id="QKYT01000956">
    <property type="protein sequence ID" value="RIA80491.1"/>
    <property type="molecule type" value="Genomic_DNA"/>
</dbReference>
<dbReference type="Proteomes" id="UP000265703">
    <property type="component" value="Unassembled WGS sequence"/>
</dbReference>
<gene>
    <name evidence="1" type="ORF">C1645_838601</name>
</gene>
<dbReference type="AlphaFoldDB" id="A0A397SCN5"/>
<reference evidence="1 2" key="1">
    <citation type="submission" date="2018-06" db="EMBL/GenBank/DDBJ databases">
        <title>Comparative genomics reveals the genomic features of Rhizophagus irregularis, R. cerebriforme, R. diaphanum and Gigaspora rosea, and their symbiotic lifestyle signature.</title>
        <authorList>
            <person name="Morin E."/>
            <person name="San Clemente H."/>
            <person name="Chen E.C.H."/>
            <person name="De La Providencia I."/>
            <person name="Hainaut M."/>
            <person name="Kuo A."/>
            <person name="Kohler A."/>
            <person name="Murat C."/>
            <person name="Tang N."/>
            <person name="Roy S."/>
            <person name="Loubradou J."/>
            <person name="Henrissat B."/>
            <person name="Grigoriev I.V."/>
            <person name="Corradi N."/>
            <person name="Roux C."/>
            <person name="Martin F.M."/>
        </authorList>
    </citation>
    <scope>NUCLEOTIDE SEQUENCE [LARGE SCALE GENOMIC DNA]</scope>
    <source>
        <strain evidence="1 2">DAOM 227022</strain>
    </source>
</reference>
<evidence type="ECO:0000313" key="1">
    <source>
        <dbReference type="EMBL" id="RIA80491.1"/>
    </source>
</evidence>
<sequence length="122" mass="14361">MNMDYGYFADVKFKYKCVYKGDMTKQEMPIEGMTKECKELGSFQTIKEMVKILFPNTTSTEIKKYVNQVRVGNLAQLLPVIGSQVFKSSVWKLFYPLFLRQPHRQQEQSEIYDMLQNIRLGN</sequence>
<keyword evidence="2" id="KW-1185">Reference proteome</keyword>
<dbReference type="OrthoDB" id="2414142at2759"/>
<proteinExistence type="predicted"/>
<name>A0A397SCN5_9GLOM</name>
<evidence type="ECO:0000313" key="2">
    <source>
        <dbReference type="Proteomes" id="UP000265703"/>
    </source>
</evidence>
<comment type="caution">
    <text evidence="1">The sequence shown here is derived from an EMBL/GenBank/DDBJ whole genome shotgun (WGS) entry which is preliminary data.</text>
</comment>
<protein>
    <submittedName>
        <fullName evidence="1">Uncharacterized protein</fullName>
    </submittedName>
</protein>
<accession>A0A397SCN5</accession>
<organism evidence="1 2">
    <name type="scientific">Glomus cerebriforme</name>
    <dbReference type="NCBI Taxonomy" id="658196"/>
    <lineage>
        <taxon>Eukaryota</taxon>
        <taxon>Fungi</taxon>
        <taxon>Fungi incertae sedis</taxon>
        <taxon>Mucoromycota</taxon>
        <taxon>Glomeromycotina</taxon>
        <taxon>Glomeromycetes</taxon>
        <taxon>Glomerales</taxon>
        <taxon>Glomeraceae</taxon>
        <taxon>Glomus</taxon>
    </lineage>
</organism>
<dbReference type="STRING" id="658196.A0A397SCN5"/>